<evidence type="ECO:0000313" key="3">
    <source>
        <dbReference type="EMBL" id="AVX05033.1"/>
    </source>
</evidence>
<dbReference type="Proteomes" id="UP000258927">
    <property type="component" value="Chromosome"/>
</dbReference>
<dbReference type="KEGG" id="mmyr:MXMO3_02521"/>
<dbReference type="Pfam" id="PF01322">
    <property type="entry name" value="Cytochrom_C_2"/>
    <property type="match status" value="1"/>
</dbReference>
<keyword evidence="4" id="KW-1185">Reference proteome</keyword>
<organism evidence="3 4">
    <name type="scientific">Maritalea myrionectae</name>
    <dbReference type="NCBI Taxonomy" id="454601"/>
    <lineage>
        <taxon>Bacteria</taxon>
        <taxon>Pseudomonadati</taxon>
        <taxon>Pseudomonadota</taxon>
        <taxon>Alphaproteobacteria</taxon>
        <taxon>Hyphomicrobiales</taxon>
        <taxon>Devosiaceae</taxon>
        <taxon>Maritalea</taxon>
    </lineage>
</organism>
<dbReference type="SUPFAM" id="SSF47175">
    <property type="entry name" value="Cytochromes"/>
    <property type="match status" value="1"/>
</dbReference>
<dbReference type="STRING" id="1122213.GCA_000423365_00158"/>
<dbReference type="GO" id="GO:0009055">
    <property type="term" value="F:electron transfer activity"/>
    <property type="evidence" value="ECO:0007669"/>
    <property type="project" value="InterPro"/>
</dbReference>
<dbReference type="AlphaFoldDB" id="A0A2R4MGE3"/>
<sequence length="121" mass="12837">MKFKMIAVAATSIALAMGAVSGISAQEDVIAERQQTMKDMGAALKAGKPGDIAPLAAKLKMLFPEGSTSADSEATPLIWEEWDQFVALFDKLEAASNAGASPRDLGGTCKECHDTYREKKS</sequence>
<accession>A0A2R4MGE3</accession>
<protein>
    <submittedName>
        <fullName evidence="3">Uncharacterized protein</fullName>
    </submittedName>
</protein>
<dbReference type="GO" id="GO:0005506">
    <property type="term" value="F:iron ion binding"/>
    <property type="evidence" value="ECO:0007669"/>
    <property type="project" value="InterPro"/>
</dbReference>
<feature type="region of interest" description="Disordered" evidence="1">
    <location>
        <begin position="97"/>
        <end position="121"/>
    </location>
</feature>
<evidence type="ECO:0000313" key="4">
    <source>
        <dbReference type="Proteomes" id="UP000258927"/>
    </source>
</evidence>
<dbReference type="Gene3D" id="1.20.120.10">
    <property type="entry name" value="Cytochrome c/b562"/>
    <property type="match status" value="1"/>
</dbReference>
<gene>
    <name evidence="3" type="ORF">MXMO3_02521</name>
</gene>
<dbReference type="InterPro" id="IPR010980">
    <property type="entry name" value="Cyt_c/b562"/>
</dbReference>
<reference evidence="3 4" key="1">
    <citation type="submission" date="2017-05" db="EMBL/GenBank/DDBJ databases">
        <title>Genome Analysis of Maritalea myrionectae HL2708#5.</title>
        <authorList>
            <consortium name="Cotde Inc.-PKNU"/>
            <person name="Jang D."/>
            <person name="Oh H.-M."/>
        </authorList>
    </citation>
    <scope>NUCLEOTIDE SEQUENCE [LARGE SCALE GENOMIC DNA]</scope>
    <source>
        <strain evidence="3 4">HL2708#5</strain>
    </source>
</reference>
<feature type="compositionally biased region" description="Basic and acidic residues" evidence="1">
    <location>
        <begin position="110"/>
        <end position="121"/>
    </location>
</feature>
<dbReference type="InterPro" id="IPR002321">
    <property type="entry name" value="Cyt_c_II"/>
</dbReference>
<evidence type="ECO:0000256" key="2">
    <source>
        <dbReference type="SAM" id="SignalP"/>
    </source>
</evidence>
<keyword evidence="2" id="KW-0732">Signal</keyword>
<dbReference type="GO" id="GO:0020037">
    <property type="term" value="F:heme binding"/>
    <property type="evidence" value="ECO:0007669"/>
    <property type="project" value="InterPro"/>
</dbReference>
<dbReference type="PROSITE" id="PS51009">
    <property type="entry name" value="CYTCII"/>
    <property type="match status" value="1"/>
</dbReference>
<dbReference type="GO" id="GO:0022900">
    <property type="term" value="P:electron transport chain"/>
    <property type="evidence" value="ECO:0007669"/>
    <property type="project" value="InterPro"/>
</dbReference>
<proteinExistence type="predicted"/>
<dbReference type="RefSeq" id="WP_027833432.1">
    <property type="nucleotide sequence ID" value="NZ_CP021330.1"/>
</dbReference>
<feature type="signal peptide" evidence="2">
    <location>
        <begin position="1"/>
        <end position="25"/>
    </location>
</feature>
<name>A0A2R4MGE3_9HYPH</name>
<dbReference type="EMBL" id="CP021330">
    <property type="protein sequence ID" value="AVX05033.1"/>
    <property type="molecule type" value="Genomic_DNA"/>
</dbReference>
<feature type="chain" id="PRO_5015361015" evidence="2">
    <location>
        <begin position="26"/>
        <end position="121"/>
    </location>
</feature>
<evidence type="ECO:0000256" key="1">
    <source>
        <dbReference type="SAM" id="MobiDB-lite"/>
    </source>
</evidence>